<accession>A0ACA9S4A9</accession>
<gene>
    <name evidence="1" type="ORF">RPERSI_LOCUS26310</name>
</gene>
<name>A0ACA9S4A9_9GLOM</name>
<organism evidence="1 2">
    <name type="scientific">Racocetra persica</name>
    <dbReference type="NCBI Taxonomy" id="160502"/>
    <lineage>
        <taxon>Eukaryota</taxon>
        <taxon>Fungi</taxon>
        <taxon>Fungi incertae sedis</taxon>
        <taxon>Mucoromycota</taxon>
        <taxon>Glomeromycotina</taxon>
        <taxon>Glomeromycetes</taxon>
        <taxon>Diversisporales</taxon>
        <taxon>Gigasporaceae</taxon>
        <taxon>Racocetra</taxon>
    </lineage>
</organism>
<evidence type="ECO:0000313" key="2">
    <source>
        <dbReference type="Proteomes" id="UP000789920"/>
    </source>
</evidence>
<evidence type="ECO:0000313" key="1">
    <source>
        <dbReference type="EMBL" id="CAG8824720.1"/>
    </source>
</evidence>
<keyword evidence="2" id="KW-1185">Reference proteome</keyword>
<feature type="non-terminal residue" evidence="1">
    <location>
        <position position="51"/>
    </location>
</feature>
<dbReference type="EMBL" id="CAJVQC010089371">
    <property type="protein sequence ID" value="CAG8824720.1"/>
    <property type="molecule type" value="Genomic_DNA"/>
</dbReference>
<proteinExistence type="predicted"/>
<protein>
    <submittedName>
        <fullName evidence="1">19078_t:CDS:1</fullName>
    </submittedName>
</protein>
<reference evidence="1" key="1">
    <citation type="submission" date="2021-06" db="EMBL/GenBank/DDBJ databases">
        <authorList>
            <person name="Kallberg Y."/>
            <person name="Tangrot J."/>
            <person name="Rosling A."/>
        </authorList>
    </citation>
    <scope>NUCLEOTIDE SEQUENCE</scope>
    <source>
        <strain evidence="1">MA461A</strain>
    </source>
</reference>
<dbReference type="Proteomes" id="UP000789920">
    <property type="component" value="Unassembled WGS sequence"/>
</dbReference>
<sequence length="51" mass="5997">ELKRVEQQVEQCLTALRTEVNKDATLDQKMNKLVELYKEFGKELPNFRSKG</sequence>
<comment type="caution">
    <text evidence="1">The sequence shown here is derived from an EMBL/GenBank/DDBJ whole genome shotgun (WGS) entry which is preliminary data.</text>
</comment>
<feature type="non-terminal residue" evidence="1">
    <location>
        <position position="1"/>
    </location>
</feature>